<dbReference type="GO" id="GO:0006310">
    <property type="term" value="P:DNA recombination"/>
    <property type="evidence" value="ECO:0007669"/>
    <property type="project" value="InterPro"/>
</dbReference>
<reference evidence="2" key="1">
    <citation type="submission" date="2020-04" db="EMBL/GenBank/DDBJ databases">
        <authorList>
            <person name="Alioto T."/>
            <person name="Alioto T."/>
            <person name="Gomez Garrido J."/>
        </authorList>
    </citation>
    <scope>NUCLEOTIDE SEQUENCE</scope>
    <source>
        <strain evidence="2">A484AB</strain>
    </source>
</reference>
<dbReference type="CDD" id="cd09275">
    <property type="entry name" value="RNase_HI_RT_DIRS1"/>
    <property type="match status" value="1"/>
</dbReference>
<dbReference type="Pfam" id="PF00589">
    <property type="entry name" value="Phage_integrase"/>
    <property type="match status" value="1"/>
</dbReference>
<dbReference type="InterPro" id="IPR043128">
    <property type="entry name" value="Rev_trsase/Diguanyl_cyclase"/>
</dbReference>
<dbReference type="InterPro" id="IPR002104">
    <property type="entry name" value="Integrase_catalytic"/>
</dbReference>
<dbReference type="Pfam" id="PF00078">
    <property type="entry name" value="RVT_1"/>
    <property type="match status" value="1"/>
</dbReference>
<dbReference type="Gene3D" id="1.10.150.130">
    <property type="match status" value="1"/>
</dbReference>
<accession>A0A7D9JM82</accession>
<dbReference type="InterPro" id="IPR011010">
    <property type="entry name" value="DNA_brk_join_enz"/>
</dbReference>
<dbReference type="SUPFAM" id="SSF56672">
    <property type="entry name" value="DNA/RNA polymerases"/>
    <property type="match status" value="1"/>
</dbReference>
<comment type="caution">
    <text evidence="2">The sequence shown here is derived from an EMBL/GenBank/DDBJ whole genome shotgun (WGS) entry which is preliminary data.</text>
</comment>
<dbReference type="SUPFAM" id="SSF56349">
    <property type="entry name" value="DNA breaking-rejoining enzymes"/>
    <property type="match status" value="1"/>
</dbReference>
<dbReference type="AlphaFoldDB" id="A0A7D9JM82"/>
<evidence type="ECO:0000256" key="1">
    <source>
        <dbReference type="SAM" id="MobiDB-lite"/>
    </source>
</evidence>
<dbReference type="EMBL" id="CACRXK020018233">
    <property type="protein sequence ID" value="CAB4032224.1"/>
    <property type="molecule type" value="Genomic_DNA"/>
</dbReference>
<feature type="region of interest" description="Disordered" evidence="1">
    <location>
        <begin position="690"/>
        <end position="711"/>
    </location>
</feature>
<keyword evidence="3" id="KW-1185">Reference proteome</keyword>
<dbReference type="InterPro" id="IPR013762">
    <property type="entry name" value="Integrase-like_cat_sf"/>
</dbReference>
<dbReference type="InterPro" id="IPR000477">
    <property type="entry name" value="RT_dom"/>
</dbReference>
<dbReference type="PANTHER" id="PTHR35617:SF3">
    <property type="entry name" value="CORE-BINDING (CB) DOMAIN-CONTAINING PROTEIN"/>
    <property type="match status" value="1"/>
</dbReference>
<evidence type="ECO:0000313" key="3">
    <source>
        <dbReference type="Proteomes" id="UP001152795"/>
    </source>
</evidence>
<dbReference type="PROSITE" id="PS51898">
    <property type="entry name" value="TYR_RECOMBINASE"/>
    <property type="match status" value="1"/>
</dbReference>
<dbReference type="GO" id="GO:0015074">
    <property type="term" value="P:DNA integration"/>
    <property type="evidence" value="ECO:0007669"/>
    <property type="project" value="InterPro"/>
</dbReference>
<dbReference type="PANTHER" id="PTHR35617">
    <property type="entry name" value="PHAGE_INTEGRASE DOMAIN-CONTAINING PROTEIN"/>
    <property type="match status" value="1"/>
</dbReference>
<dbReference type="Gene3D" id="3.30.70.270">
    <property type="match status" value="1"/>
</dbReference>
<organism evidence="2 3">
    <name type="scientific">Paramuricea clavata</name>
    <name type="common">Red gorgonian</name>
    <name type="synonym">Violescent sea-whip</name>
    <dbReference type="NCBI Taxonomy" id="317549"/>
    <lineage>
        <taxon>Eukaryota</taxon>
        <taxon>Metazoa</taxon>
        <taxon>Cnidaria</taxon>
        <taxon>Anthozoa</taxon>
        <taxon>Octocorallia</taxon>
        <taxon>Malacalcyonacea</taxon>
        <taxon>Plexauridae</taxon>
        <taxon>Paramuricea</taxon>
    </lineage>
</organism>
<dbReference type="Proteomes" id="UP001152795">
    <property type="component" value="Unassembled WGS sequence"/>
</dbReference>
<gene>
    <name evidence="2" type="ORF">PACLA_8A064861</name>
</gene>
<dbReference type="Gene3D" id="1.10.443.10">
    <property type="entry name" value="Intergrase catalytic core"/>
    <property type="match status" value="1"/>
</dbReference>
<dbReference type="OrthoDB" id="7698392at2759"/>
<sequence length="1043" mass="117505">MLDDDGQANTKKRSKNTHSASEKAPKDASEKAIDNASEKAQEVFSDDEVHDRTQDESNINEDDRLSVHAGEDDQIDQAELVFDEREEDEDLLAVINESLNPSDETGAPVSQRLAKLVNEKFTLEFDFTETYQIICVARYLAKYSIALLGHVHREMSFNRRDALRSHLNPEFRAPNHIRQQPEQLPPRFSSTTAVLSPSQKEIHEQITFLKTQPQVNSFSAFMEGPFKLYVMSRVSTFQGGQLSSHYSEWAKLTSDSSILETVLGEKTDFIDIPIASSYPPNSICKEHCSLADAKIKSLREKRVIIECAHEEGEFVSPVFTVPKNDGRVRLILNLKRLNQFITNYHFKMESIQTIMKLVTQNCWMATLDLKDAYYSVKVDPAYQKYLKFFYRGKVIHMPGLVIHPDKSVTSPSQEVIILGFVINSITMTIRVTNAKKERIKTFLIAAIENPIDISIRQVAKIIGYLVSTLPGVQYGALYYRYLEMDKVSALKISKGNFDAPMTISKDGLVELRWWVNHIDESFNYLMIPPIDITIYSDASLQGWGAVLGDTSSGGRWSPDECTNHINYLELLAAFFALKSFCRGKHVKLMIDNTTAVAVINNMGSCHSRACHSVGCQIWQFCVEYNIWLTAAHIPGAKNVLADKESRHFQSQTLKQCREENNSGACPGNFSCPRLAHPALVSTVGPASCSTSSGSGTQSHTADPLSLSENNSSPLQKAETFSMSCLRQQLLRGYSLRSIEIIESSWRDSTKSQYQVHLQKWLQFCMERDCDIISPNLPQALDFLSSLFDSGLSYSSLNSVRCAVSTILQLSDSAVTFGQLPIVKRFMKGIFELRPALPRYQTTWDVSKVLDFFRKQSMPSALTLKDLTVKVTFLLSLLSGQRCQTIHVLTVDNMILMADKCTFHVREKVKQTRVGTHVKPLEFLCVVTHLLEYVKRTACTRNDTKQLLFSHVKPYGPVSKDTISRWIKSVLSSAGLDVTKFKSHSVRAASTSFLALNNCNIKDIMLSAGWSNEQTFQRFYNKPSEDKFNFGNSVLECYTNASSS</sequence>
<dbReference type="CDD" id="cd00397">
    <property type="entry name" value="DNA_BRE_C"/>
    <property type="match status" value="1"/>
</dbReference>
<dbReference type="InterPro" id="IPR010998">
    <property type="entry name" value="Integrase_recombinase_N"/>
</dbReference>
<name>A0A7D9JM82_PARCT</name>
<feature type="compositionally biased region" description="Basic and acidic residues" evidence="1">
    <location>
        <begin position="20"/>
        <end position="71"/>
    </location>
</feature>
<protein>
    <submittedName>
        <fullName evidence="2">Transposon Ty3-G Gag-Pol poly</fullName>
    </submittedName>
</protein>
<dbReference type="GO" id="GO:0003677">
    <property type="term" value="F:DNA binding"/>
    <property type="evidence" value="ECO:0007669"/>
    <property type="project" value="InterPro"/>
</dbReference>
<dbReference type="Gene3D" id="3.10.10.10">
    <property type="entry name" value="HIV Type 1 Reverse Transcriptase, subunit A, domain 1"/>
    <property type="match status" value="1"/>
</dbReference>
<evidence type="ECO:0000313" key="2">
    <source>
        <dbReference type="EMBL" id="CAB4032224.1"/>
    </source>
</evidence>
<dbReference type="InterPro" id="IPR043502">
    <property type="entry name" value="DNA/RNA_pol_sf"/>
</dbReference>
<feature type="region of interest" description="Disordered" evidence="1">
    <location>
        <begin position="1"/>
        <end position="73"/>
    </location>
</feature>
<proteinExistence type="predicted"/>